<evidence type="ECO:0000313" key="1">
    <source>
        <dbReference type="EMBL" id="CAI9965290.1"/>
    </source>
</evidence>
<accession>A0AA86UNF8</accession>
<protein>
    <submittedName>
        <fullName evidence="2">Hypothetical_protein</fullName>
    </submittedName>
</protein>
<dbReference type="EMBL" id="CAXDID020000027">
    <property type="protein sequence ID" value="CAL5991698.1"/>
    <property type="molecule type" value="Genomic_DNA"/>
</dbReference>
<proteinExistence type="predicted"/>
<evidence type="ECO:0000313" key="3">
    <source>
        <dbReference type="Proteomes" id="UP001642409"/>
    </source>
</evidence>
<dbReference type="Proteomes" id="UP001642409">
    <property type="component" value="Unassembled WGS sequence"/>
</dbReference>
<organism evidence="1">
    <name type="scientific">Hexamita inflata</name>
    <dbReference type="NCBI Taxonomy" id="28002"/>
    <lineage>
        <taxon>Eukaryota</taxon>
        <taxon>Metamonada</taxon>
        <taxon>Diplomonadida</taxon>
        <taxon>Hexamitidae</taxon>
        <taxon>Hexamitinae</taxon>
        <taxon>Hexamita</taxon>
    </lineage>
</organism>
<evidence type="ECO:0000313" key="2">
    <source>
        <dbReference type="EMBL" id="CAL5991698.1"/>
    </source>
</evidence>
<reference evidence="2 3" key="2">
    <citation type="submission" date="2024-07" db="EMBL/GenBank/DDBJ databases">
        <authorList>
            <person name="Akdeniz Z."/>
        </authorList>
    </citation>
    <scope>NUCLEOTIDE SEQUENCE [LARGE SCALE GENOMIC DNA]</scope>
</reference>
<gene>
    <name evidence="2" type="ORF">HINF_LOCUS12227</name>
    <name evidence="1" type="ORF">HINF_LOCUS52935</name>
</gene>
<dbReference type="AlphaFoldDB" id="A0AA86UNF8"/>
<sequence length="312" mass="36803">MSSQSFNELLNMKHLINVIQGLLQFENSDPSQIIYQVLILSDSVYNLLCCQLSFDLNLQLKTIRDLIAKISTKYLYDAKLLSLRQIFLALSVETKSKTQRKSSSIKLDDMPDVFQKYLHIQDMEYLQQLTQNPTKKQLSLIQVIETSSNQIYYTSKELPNNKLLNNKDSVVSKQINKIPYSTFKQQFLEAVRSIIFEFDNSVEFKNEKHICEILSVYFKSHDQNAFWKKVQQKIQYKTCFQLKQYFQKSFTQCVYEEVSEKDKNRIKELTSEMRNSKPSEIVDALFCEIGNNIYFRRKIVMLVMYIQRVSAK</sequence>
<dbReference type="EMBL" id="CATOUU010000985">
    <property type="protein sequence ID" value="CAI9965290.1"/>
    <property type="molecule type" value="Genomic_DNA"/>
</dbReference>
<comment type="caution">
    <text evidence="1">The sequence shown here is derived from an EMBL/GenBank/DDBJ whole genome shotgun (WGS) entry which is preliminary data.</text>
</comment>
<name>A0AA86UNF8_9EUKA</name>
<reference evidence="1" key="1">
    <citation type="submission" date="2023-06" db="EMBL/GenBank/DDBJ databases">
        <authorList>
            <person name="Kurt Z."/>
        </authorList>
    </citation>
    <scope>NUCLEOTIDE SEQUENCE</scope>
</reference>
<keyword evidence="3" id="KW-1185">Reference proteome</keyword>